<evidence type="ECO:0000256" key="1">
    <source>
        <dbReference type="SAM" id="MobiDB-lite"/>
    </source>
</evidence>
<accession>A0A0L0FLG4</accession>
<organism evidence="2 3">
    <name type="scientific">Sphaeroforma arctica JP610</name>
    <dbReference type="NCBI Taxonomy" id="667725"/>
    <lineage>
        <taxon>Eukaryota</taxon>
        <taxon>Ichthyosporea</taxon>
        <taxon>Ichthyophonida</taxon>
        <taxon>Sphaeroforma</taxon>
    </lineage>
</organism>
<feature type="compositionally biased region" description="Basic and acidic residues" evidence="1">
    <location>
        <begin position="127"/>
        <end position="138"/>
    </location>
</feature>
<dbReference type="EMBL" id="KQ242934">
    <property type="protein sequence ID" value="KNC76868.1"/>
    <property type="molecule type" value="Genomic_DNA"/>
</dbReference>
<feature type="region of interest" description="Disordered" evidence="1">
    <location>
        <begin position="1"/>
        <end position="42"/>
    </location>
</feature>
<dbReference type="OrthoDB" id="2290056at2759"/>
<dbReference type="GeneID" id="25911158"/>
<dbReference type="RefSeq" id="XP_014150770.1">
    <property type="nucleotide sequence ID" value="XM_014295295.1"/>
</dbReference>
<keyword evidence="3" id="KW-1185">Reference proteome</keyword>
<feature type="compositionally biased region" description="Polar residues" evidence="1">
    <location>
        <begin position="26"/>
        <end position="42"/>
    </location>
</feature>
<dbReference type="Proteomes" id="UP000054560">
    <property type="component" value="Unassembled WGS sequence"/>
</dbReference>
<dbReference type="AlphaFoldDB" id="A0A0L0FLG4"/>
<evidence type="ECO:0000313" key="2">
    <source>
        <dbReference type="EMBL" id="KNC76868.1"/>
    </source>
</evidence>
<proteinExistence type="predicted"/>
<gene>
    <name evidence="2" type="ORF">SARC_10654</name>
</gene>
<evidence type="ECO:0000313" key="3">
    <source>
        <dbReference type="Proteomes" id="UP000054560"/>
    </source>
</evidence>
<reference evidence="2 3" key="1">
    <citation type="submission" date="2011-02" db="EMBL/GenBank/DDBJ databases">
        <title>The Genome Sequence of Sphaeroforma arctica JP610.</title>
        <authorList>
            <consortium name="The Broad Institute Genome Sequencing Platform"/>
            <person name="Russ C."/>
            <person name="Cuomo C."/>
            <person name="Young S.K."/>
            <person name="Zeng Q."/>
            <person name="Gargeya S."/>
            <person name="Alvarado L."/>
            <person name="Berlin A."/>
            <person name="Chapman S.B."/>
            <person name="Chen Z."/>
            <person name="Freedman E."/>
            <person name="Gellesch M."/>
            <person name="Goldberg J."/>
            <person name="Griggs A."/>
            <person name="Gujja S."/>
            <person name="Heilman E."/>
            <person name="Heiman D."/>
            <person name="Howarth C."/>
            <person name="Mehta T."/>
            <person name="Neiman D."/>
            <person name="Pearson M."/>
            <person name="Roberts A."/>
            <person name="Saif S."/>
            <person name="Shea T."/>
            <person name="Shenoy N."/>
            <person name="Sisk P."/>
            <person name="Stolte C."/>
            <person name="Sykes S."/>
            <person name="White J."/>
            <person name="Yandava C."/>
            <person name="Burger G."/>
            <person name="Gray M.W."/>
            <person name="Holland P.W.H."/>
            <person name="King N."/>
            <person name="Lang F.B.F."/>
            <person name="Roger A.J."/>
            <person name="Ruiz-Trillo I."/>
            <person name="Haas B."/>
            <person name="Nusbaum C."/>
            <person name="Birren B."/>
        </authorList>
    </citation>
    <scope>NUCLEOTIDE SEQUENCE [LARGE SCALE GENOMIC DNA]</scope>
    <source>
        <strain evidence="2 3">JP610</strain>
    </source>
</reference>
<protein>
    <submittedName>
        <fullName evidence="2">Uncharacterized protein</fullName>
    </submittedName>
</protein>
<name>A0A0L0FLG4_9EUKA</name>
<dbReference type="eggNOG" id="ENOG502SZN7">
    <property type="taxonomic scope" value="Eukaryota"/>
</dbReference>
<feature type="region of interest" description="Disordered" evidence="1">
    <location>
        <begin position="127"/>
        <end position="155"/>
    </location>
</feature>
<sequence>MDGRARLYGNNRTSRDAQPAHRPTAAPTSRQGQNNTPSSNLVTMRPIPQVQVNAITRDDAFVPPSEATEYGTKIIDGSLELMNLPAGIDIIVGRDMLKGLGLYIGGIQSPLAPIDPTELDELLEPIPRRQAPEHDGTRRCTPTAGTKFRGERDDC</sequence>